<comment type="caution">
    <text evidence="2">The sequence shown here is derived from an EMBL/GenBank/DDBJ whole genome shotgun (WGS) entry which is preliminary data.</text>
</comment>
<evidence type="ECO:0000313" key="2">
    <source>
        <dbReference type="EMBL" id="GAA4055112.1"/>
    </source>
</evidence>
<keyword evidence="3" id="KW-1185">Reference proteome</keyword>
<sequence length="114" mass="11815">MLQEPVVTVGQVGDVPFEGQQVTFVLWREGLEVLAPGPATGQRVDRLGAAPGVGVVSVDDPPGADAYAPRAALNVIDGPNSSARSVRRFTTVDRPPGPRQSAAEPAPRRVPAPG</sequence>
<proteinExistence type="predicted"/>
<organism evidence="2 3">
    <name type="scientific">Actinomadura miaoliensis</name>
    <dbReference type="NCBI Taxonomy" id="430685"/>
    <lineage>
        <taxon>Bacteria</taxon>
        <taxon>Bacillati</taxon>
        <taxon>Actinomycetota</taxon>
        <taxon>Actinomycetes</taxon>
        <taxon>Streptosporangiales</taxon>
        <taxon>Thermomonosporaceae</taxon>
        <taxon>Actinomadura</taxon>
    </lineage>
</organism>
<dbReference type="EMBL" id="BAAAZG010000001">
    <property type="protein sequence ID" value="GAA4055112.1"/>
    <property type="molecule type" value="Genomic_DNA"/>
</dbReference>
<dbReference type="Proteomes" id="UP001500683">
    <property type="component" value="Unassembled WGS sequence"/>
</dbReference>
<evidence type="ECO:0000313" key="3">
    <source>
        <dbReference type="Proteomes" id="UP001500683"/>
    </source>
</evidence>
<protein>
    <submittedName>
        <fullName evidence="2">Uncharacterized protein</fullName>
    </submittedName>
</protein>
<feature type="region of interest" description="Disordered" evidence="1">
    <location>
        <begin position="77"/>
        <end position="114"/>
    </location>
</feature>
<accession>A0ABP7UY31</accession>
<name>A0ABP7UY31_9ACTN</name>
<gene>
    <name evidence="2" type="ORF">GCM10022214_02760</name>
</gene>
<reference evidence="3" key="1">
    <citation type="journal article" date="2019" name="Int. J. Syst. Evol. Microbiol.">
        <title>The Global Catalogue of Microorganisms (GCM) 10K type strain sequencing project: providing services to taxonomists for standard genome sequencing and annotation.</title>
        <authorList>
            <consortium name="The Broad Institute Genomics Platform"/>
            <consortium name="The Broad Institute Genome Sequencing Center for Infectious Disease"/>
            <person name="Wu L."/>
            <person name="Ma J."/>
        </authorList>
    </citation>
    <scope>NUCLEOTIDE SEQUENCE [LARGE SCALE GENOMIC DNA]</scope>
    <source>
        <strain evidence="3">JCM 16702</strain>
    </source>
</reference>
<evidence type="ECO:0000256" key="1">
    <source>
        <dbReference type="SAM" id="MobiDB-lite"/>
    </source>
</evidence>